<reference evidence="16" key="1">
    <citation type="submission" date="2018-06" db="EMBL/GenBank/DDBJ databases">
        <authorList>
            <person name="Zhirakovskaya E."/>
        </authorList>
    </citation>
    <scope>NUCLEOTIDE SEQUENCE</scope>
</reference>
<dbReference type="InterPro" id="IPR003156">
    <property type="entry name" value="DHHA1_dom"/>
</dbReference>
<dbReference type="GO" id="GO:0002161">
    <property type="term" value="F:aminoacyl-tRNA deacylase activity"/>
    <property type="evidence" value="ECO:0007669"/>
    <property type="project" value="TreeGrafter"/>
</dbReference>
<dbReference type="CDD" id="cd00673">
    <property type="entry name" value="AlaRS_core"/>
    <property type="match status" value="1"/>
</dbReference>
<dbReference type="GO" id="GO:0046872">
    <property type="term" value="F:metal ion binding"/>
    <property type="evidence" value="ECO:0007669"/>
    <property type="project" value="UniProtKB-KW"/>
</dbReference>
<evidence type="ECO:0000313" key="16">
    <source>
        <dbReference type="EMBL" id="VAX33801.1"/>
    </source>
</evidence>
<dbReference type="EMBL" id="UOGF01000120">
    <property type="protein sequence ID" value="VAX33801.1"/>
    <property type="molecule type" value="Genomic_DNA"/>
</dbReference>
<feature type="coiled-coil region" evidence="14">
    <location>
        <begin position="726"/>
        <end position="756"/>
    </location>
</feature>
<evidence type="ECO:0000256" key="12">
    <source>
        <dbReference type="ARBA" id="ARBA00022917"/>
    </source>
</evidence>
<evidence type="ECO:0000256" key="9">
    <source>
        <dbReference type="ARBA" id="ARBA00022833"/>
    </source>
</evidence>
<dbReference type="PANTHER" id="PTHR11777:SF9">
    <property type="entry name" value="ALANINE--TRNA LIGASE, CYTOPLASMIC"/>
    <property type="match status" value="1"/>
</dbReference>
<dbReference type="InterPro" id="IPR002318">
    <property type="entry name" value="Ala-tRNA-lgiase_IIc"/>
</dbReference>
<evidence type="ECO:0000256" key="10">
    <source>
        <dbReference type="ARBA" id="ARBA00022840"/>
    </source>
</evidence>
<dbReference type="InterPro" id="IPR012947">
    <property type="entry name" value="tRNA_SAD"/>
</dbReference>
<protein>
    <recommendedName>
        <fullName evidence="4">Alanine--tRNA ligase</fullName>
        <ecNumber evidence="3">6.1.1.7</ecNumber>
    </recommendedName>
</protein>
<dbReference type="InterPro" id="IPR009000">
    <property type="entry name" value="Transl_B-barrel_sf"/>
</dbReference>
<dbReference type="Gene3D" id="6.10.250.550">
    <property type="match status" value="1"/>
</dbReference>
<dbReference type="GO" id="GO:0004813">
    <property type="term" value="F:alanine-tRNA ligase activity"/>
    <property type="evidence" value="ECO:0007669"/>
    <property type="project" value="UniProtKB-EC"/>
</dbReference>
<organism evidence="16">
    <name type="scientific">hydrothermal vent metagenome</name>
    <dbReference type="NCBI Taxonomy" id="652676"/>
    <lineage>
        <taxon>unclassified sequences</taxon>
        <taxon>metagenomes</taxon>
        <taxon>ecological metagenomes</taxon>
    </lineage>
</organism>
<keyword evidence="9" id="KW-0862">Zinc</keyword>
<dbReference type="Gene3D" id="3.30.54.20">
    <property type="match status" value="1"/>
</dbReference>
<gene>
    <name evidence="16" type="ORF">MNBD_NITROSPIRAE01-1647</name>
</gene>
<evidence type="ECO:0000256" key="1">
    <source>
        <dbReference type="ARBA" id="ARBA00001947"/>
    </source>
</evidence>
<dbReference type="Gene3D" id="2.40.30.130">
    <property type="match status" value="1"/>
</dbReference>
<evidence type="ECO:0000256" key="4">
    <source>
        <dbReference type="ARBA" id="ARBA00017959"/>
    </source>
</evidence>
<dbReference type="NCBIfam" id="TIGR00344">
    <property type="entry name" value="alaS"/>
    <property type="match status" value="1"/>
</dbReference>
<dbReference type="GO" id="GO:0000049">
    <property type="term" value="F:tRNA binding"/>
    <property type="evidence" value="ECO:0007669"/>
    <property type="project" value="UniProtKB-KW"/>
</dbReference>
<keyword evidence="13 16" id="KW-0030">Aminoacyl-tRNA synthetase</keyword>
<dbReference type="HAMAP" id="MF_00036_B">
    <property type="entry name" value="Ala_tRNA_synth_B"/>
    <property type="match status" value="1"/>
</dbReference>
<dbReference type="PROSITE" id="PS50860">
    <property type="entry name" value="AA_TRNA_LIGASE_II_ALA"/>
    <property type="match status" value="1"/>
</dbReference>
<evidence type="ECO:0000256" key="6">
    <source>
        <dbReference type="ARBA" id="ARBA00022598"/>
    </source>
</evidence>
<dbReference type="InterPro" id="IPR050058">
    <property type="entry name" value="Ala-tRNA_ligase"/>
</dbReference>
<dbReference type="PANTHER" id="PTHR11777">
    <property type="entry name" value="ALANYL-TRNA SYNTHETASE"/>
    <property type="match status" value="1"/>
</dbReference>
<dbReference type="FunFam" id="3.30.980.10:FF:000004">
    <property type="entry name" value="Alanine--tRNA ligase, cytoplasmic"/>
    <property type="match status" value="1"/>
</dbReference>
<dbReference type="SUPFAM" id="SSF55681">
    <property type="entry name" value="Class II aaRS and biotin synthetases"/>
    <property type="match status" value="1"/>
</dbReference>
<dbReference type="Pfam" id="PF07973">
    <property type="entry name" value="tRNA_SAD"/>
    <property type="match status" value="1"/>
</dbReference>
<dbReference type="GO" id="GO:0006419">
    <property type="term" value="P:alanyl-tRNA aminoacylation"/>
    <property type="evidence" value="ECO:0007669"/>
    <property type="project" value="InterPro"/>
</dbReference>
<evidence type="ECO:0000256" key="2">
    <source>
        <dbReference type="ARBA" id="ARBA00008226"/>
    </source>
</evidence>
<dbReference type="InterPro" id="IPR045864">
    <property type="entry name" value="aa-tRNA-synth_II/BPL/LPL"/>
</dbReference>
<evidence type="ECO:0000256" key="7">
    <source>
        <dbReference type="ARBA" id="ARBA00022723"/>
    </source>
</evidence>
<dbReference type="Pfam" id="PF02272">
    <property type="entry name" value="DHHA1"/>
    <property type="match status" value="1"/>
</dbReference>
<dbReference type="InterPro" id="IPR018165">
    <property type="entry name" value="Ala-tRNA-synth_IIc_core"/>
</dbReference>
<dbReference type="AlphaFoldDB" id="A0A3B1D4W5"/>
<feature type="domain" description="Alanyl-transfer RNA synthetases family profile" evidence="15">
    <location>
        <begin position="1"/>
        <end position="713"/>
    </location>
</feature>
<name>A0A3B1D4W5_9ZZZZ</name>
<dbReference type="SUPFAM" id="SSF50447">
    <property type="entry name" value="Translation proteins"/>
    <property type="match status" value="1"/>
</dbReference>
<dbReference type="FunFam" id="3.10.310.40:FF:000001">
    <property type="entry name" value="Alanine--tRNA ligase"/>
    <property type="match status" value="1"/>
</dbReference>
<keyword evidence="10" id="KW-0067">ATP-binding</keyword>
<keyword evidence="14" id="KW-0175">Coiled coil</keyword>
<dbReference type="Gene3D" id="3.30.930.10">
    <property type="entry name" value="Bira Bifunctional Protein, Domain 2"/>
    <property type="match status" value="1"/>
</dbReference>
<comment type="similarity">
    <text evidence="2">Belongs to the class-II aminoacyl-tRNA synthetase family.</text>
</comment>
<dbReference type="Gene3D" id="3.30.980.10">
    <property type="entry name" value="Threonyl-trna Synthetase, Chain A, domain 2"/>
    <property type="match status" value="1"/>
</dbReference>
<accession>A0A3B1D4W5</accession>
<evidence type="ECO:0000256" key="5">
    <source>
        <dbReference type="ARBA" id="ARBA00022555"/>
    </source>
</evidence>
<dbReference type="FunFam" id="3.30.54.20:FF:000001">
    <property type="entry name" value="Alanine--tRNA ligase"/>
    <property type="match status" value="1"/>
</dbReference>
<evidence type="ECO:0000256" key="11">
    <source>
        <dbReference type="ARBA" id="ARBA00022884"/>
    </source>
</evidence>
<comment type="cofactor">
    <cofactor evidence="1">
        <name>Zn(2+)</name>
        <dbReference type="ChEBI" id="CHEBI:29105"/>
    </cofactor>
</comment>
<dbReference type="SUPFAM" id="SSF101353">
    <property type="entry name" value="Putative anticodon-binding domain of alanyl-tRNA synthetase (AlaRS)"/>
    <property type="match status" value="1"/>
</dbReference>
<keyword evidence="5" id="KW-0820">tRNA-binding</keyword>
<dbReference type="Pfam" id="PF01411">
    <property type="entry name" value="tRNA-synt_2c"/>
    <property type="match status" value="1"/>
</dbReference>
<sequence>MTASEVRSLFVQYFADRNHEIIPSASLIPEGDPTLLFNNAGMVQFKNTFLGEEPRPYLRAVSSQKCVRAGGKHNDLENVGRTARHHTFFEMLGNFSFGDYFKADAIQFSWELLTKTFKLSPSKLWITIFRDDDEAAALWKKIVPAERIIRLGEKDNFWQMGDIGPCGPCSEIMFDQGEVVHADCPGIGVCECDRYLEIWNLVFMQYNRDLEGKLTPLPQPSIDTGMGLERMTAVCQGVLSNYEIDLFKPIFEAIAKRAARPFDEVAASVPGKVIADHLRALTFMAADGVMPSNEGRGYVFRRILRRAARFGRKFGFDEPFLHVLIDAVVSEMSDAYPNLIQQKTLIQKLVLGEEERFIHTLNHGMHLLEGVIEALKKKEESLIPGESLFTLYDTYGFPVNLTEEVAAESGMTLDLQGYEHAMSAQKERARQSWVGGVQLISKNKNLPFYKDLLARLGKTFFSGYTCLQEDITLKAIFKEGKLQDSAQEGDEVTLVFDRSPFYAESGGQVGDKGSLFSETSRAVIEQTSSPLPGLILHHVKVTQGRLKTDGRYTAAVDPTLRRNTAKNHTGTHLLHAALRAVLGDHVKQAGSLVSPTRLRFDFQHFSPLTQGEIDRIEADVNTQIMCGESVQTQIMDMKTAMNSGAMALFGEKYGDEVRVVSVGDYSRELCGGTHCQNVGEIGFFKIIKEGSVASGVRRLEALTGPSAYEYTKNQEKIILDISRLLKVNAEDILHKSERLMQALKEKDQEIVRLRRQQQSETDPLSNIQHIGKVQVLLEKLLPSEMKEIRSRADHLRDLLKSGIIIVGAESPDGKKVSLVVMVTSDCIAQYKAGDIAKKLAVLIDGSGGGKPEMAQAGGKRVENLDRLFEEAMTVIGRS</sequence>
<evidence type="ECO:0000256" key="3">
    <source>
        <dbReference type="ARBA" id="ARBA00013168"/>
    </source>
</evidence>
<proteinExistence type="inferred from homology"/>
<evidence type="ECO:0000256" key="14">
    <source>
        <dbReference type="SAM" id="Coils"/>
    </source>
</evidence>
<dbReference type="GO" id="GO:0005829">
    <property type="term" value="C:cytosol"/>
    <property type="evidence" value="ECO:0007669"/>
    <property type="project" value="TreeGrafter"/>
</dbReference>
<dbReference type="InterPro" id="IPR018164">
    <property type="entry name" value="Ala-tRNA-synth_IIc_N"/>
</dbReference>
<evidence type="ECO:0000256" key="8">
    <source>
        <dbReference type="ARBA" id="ARBA00022741"/>
    </source>
</evidence>
<keyword evidence="6 16" id="KW-0436">Ligase</keyword>
<dbReference type="Gene3D" id="3.10.310.40">
    <property type="match status" value="1"/>
</dbReference>
<dbReference type="InterPro" id="IPR023033">
    <property type="entry name" value="Ala_tRNA_ligase_euk/bac"/>
</dbReference>
<keyword evidence="8" id="KW-0547">Nucleotide-binding</keyword>
<dbReference type="GO" id="GO:0005524">
    <property type="term" value="F:ATP binding"/>
    <property type="evidence" value="ECO:0007669"/>
    <property type="project" value="UniProtKB-KW"/>
</dbReference>
<evidence type="ECO:0000259" key="15">
    <source>
        <dbReference type="PROSITE" id="PS50860"/>
    </source>
</evidence>
<keyword evidence="11" id="KW-0694">RNA-binding</keyword>
<evidence type="ECO:0000256" key="13">
    <source>
        <dbReference type="ARBA" id="ARBA00023146"/>
    </source>
</evidence>
<dbReference type="FunFam" id="3.30.930.10:FF:000004">
    <property type="entry name" value="Alanine--tRNA ligase"/>
    <property type="match status" value="1"/>
</dbReference>
<dbReference type="PRINTS" id="PR00980">
    <property type="entry name" value="TRNASYNTHALA"/>
</dbReference>
<keyword evidence="7" id="KW-0479">Metal-binding</keyword>
<dbReference type="EC" id="6.1.1.7" evidence="3"/>
<dbReference type="SMART" id="SM00863">
    <property type="entry name" value="tRNA_SAD"/>
    <property type="match status" value="1"/>
</dbReference>
<dbReference type="InterPro" id="IPR018162">
    <property type="entry name" value="Ala-tRNA-ligase_IIc_anticod-bd"/>
</dbReference>
<dbReference type="InterPro" id="IPR018163">
    <property type="entry name" value="Thr/Ala-tRNA-synth_IIc_edit"/>
</dbReference>
<dbReference type="SUPFAM" id="SSF55186">
    <property type="entry name" value="ThrRS/AlaRS common domain"/>
    <property type="match status" value="1"/>
</dbReference>
<keyword evidence="12" id="KW-0648">Protein biosynthesis</keyword>